<gene>
    <name evidence="2" type="ORF">SSLN_LOCUS18751</name>
</gene>
<feature type="compositionally biased region" description="Polar residues" evidence="1">
    <location>
        <begin position="211"/>
        <end position="226"/>
    </location>
</feature>
<evidence type="ECO:0000313" key="2">
    <source>
        <dbReference type="EMBL" id="VDM05137.1"/>
    </source>
</evidence>
<evidence type="ECO:0000256" key="1">
    <source>
        <dbReference type="SAM" id="MobiDB-lite"/>
    </source>
</evidence>
<name>A0A183TQK3_SCHSO</name>
<evidence type="ECO:0000313" key="3">
    <source>
        <dbReference type="Proteomes" id="UP000275846"/>
    </source>
</evidence>
<dbReference type="EMBL" id="UYSU01045190">
    <property type="protein sequence ID" value="VDM05137.1"/>
    <property type="molecule type" value="Genomic_DNA"/>
</dbReference>
<feature type="region of interest" description="Disordered" evidence="1">
    <location>
        <begin position="150"/>
        <end position="176"/>
    </location>
</feature>
<keyword evidence="3" id="KW-1185">Reference proteome</keyword>
<dbReference type="Proteomes" id="UP000275846">
    <property type="component" value="Unassembled WGS sequence"/>
</dbReference>
<protein>
    <submittedName>
        <fullName evidence="4">RBD domain-containing protein</fullName>
    </submittedName>
</protein>
<sequence>MHHKMDPSIYTLLVPQRKICPGSKDIWRIAPPSSNISSWISSFDPVHDPHRRLGESMAGQQIIVTMPNNAKTVIRVNLDHPIDEAIKAICSIKKLSPSELQAFAPNGNEPLDPCLSFTAQNITDLELKSALITIRSLSFRDSGPLSLLRSVSNPNSGTDISKHRAPPPPTPVNFEPINQQIKEPLQLLTATTEQPSVNSPTTAPSEVEPTCEQNDGSQTTDPPQQQPRHFERMILCLDEASTQPSPQSSTNSIALYEATTMKSSTEVSVKVPLDVTSSDCLEAKVTHHRQQIRQFARFPLHPEVDVCENDPQSQPTIHSPPELTVTTGEFS</sequence>
<evidence type="ECO:0000313" key="4">
    <source>
        <dbReference type="WBParaSite" id="SSLN_0001946501-mRNA-1"/>
    </source>
</evidence>
<feature type="compositionally biased region" description="Polar residues" evidence="1">
    <location>
        <begin position="192"/>
        <end position="204"/>
    </location>
</feature>
<dbReference type="Gene3D" id="3.10.20.90">
    <property type="entry name" value="Phosphatidylinositol 3-kinase Catalytic Subunit, Chain A, domain 1"/>
    <property type="match status" value="1"/>
</dbReference>
<feature type="region of interest" description="Disordered" evidence="1">
    <location>
        <begin position="308"/>
        <end position="331"/>
    </location>
</feature>
<dbReference type="OrthoDB" id="10568704at2759"/>
<feature type="region of interest" description="Disordered" evidence="1">
    <location>
        <begin position="192"/>
        <end position="226"/>
    </location>
</feature>
<proteinExistence type="predicted"/>
<dbReference type="AlphaFoldDB" id="A0A183TQK3"/>
<feature type="compositionally biased region" description="Polar residues" evidence="1">
    <location>
        <begin position="150"/>
        <end position="159"/>
    </location>
</feature>
<accession>A0A183TQK3</accession>
<dbReference type="WBParaSite" id="SSLN_0001946501-mRNA-1">
    <property type="protein sequence ID" value="SSLN_0001946501-mRNA-1"/>
    <property type="gene ID" value="SSLN_0001946501"/>
</dbReference>
<reference evidence="2 3" key="2">
    <citation type="submission" date="2018-11" db="EMBL/GenBank/DDBJ databases">
        <authorList>
            <consortium name="Pathogen Informatics"/>
        </authorList>
    </citation>
    <scope>NUCLEOTIDE SEQUENCE [LARGE SCALE GENOMIC DNA]</scope>
    <source>
        <strain evidence="2 3">NST_G2</strain>
    </source>
</reference>
<reference evidence="4" key="1">
    <citation type="submission" date="2016-06" db="UniProtKB">
        <authorList>
            <consortium name="WormBaseParasite"/>
        </authorList>
    </citation>
    <scope>IDENTIFICATION</scope>
</reference>
<organism evidence="4">
    <name type="scientific">Schistocephalus solidus</name>
    <name type="common">Tapeworm</name>
    <dbReference type="NCBI Taxonomy" id="70667"/>
    <lineage>
        <taxon>Eukaryota</taxon>
        <taxon>Metazoa</taxon>
        <taxon>Spiralia</taxon>
        <taxon>Lophotrochozoa</taxon>
        <taxon>Platyhelminthes</taxon>
        <taxon>Cestoda</taxon>
        <taxon>Eucestoda</taxon>
        <taxon>Diphyllobothriidea</taxon>
        <taxon>Diphyllobothriidae</taxon>
        <taxon>Schistocephalus</taxon>
    </lineage>
</organism>